<evidence type="ECO:0000256" key="5">
    <source>
        <dbReference type="SAM" id="MobiDB-lite"/>
    </source>
</evidence>
<dbReference type="AlphaFoldDB" id="A0A1E7KGS1"/>
<evidence type="ECO:0000256" key="1">
    <source>
        <dbReference type="ARBA" id="ARBA00009402"/>
    </source>
</evidence>
<dbReference type="InterPro" id="IPR047653">
    <property type="entry name" value="Tn3-like_transpos"/>
</dbReference>
<dbReference type="GO" id="GO:0003677">
    <property type="term" value="F:DNA binding"/>
    <property type="evidence" value="ECO:0007669"/>
    <property type="project" value="UniProtKB-KW"/>
</dbReference>
<keyword evidence="4" id="KW-0233">DNA recombination</keyword>
<keyword evidence="2" id="KW-0815">Transposition</keyword>
<evidence type="ECO:0000313" key="9">
    <source>
        <dbReference type="Proteomes" id="UP000176101"/>
    </source>
</evidence>
<dbReference type="OrthoDB" id="3403253at2"/>
<reference evidence="8 9" key="1">
    <citation type="journal article" date="2016" name="Front. Microbiol.">
        <title>Comparative Genomics Analysis of Streptomyces Species Reveals Their Adaptation to the Marine Environment and Their Diversity at the Genomic Level.</title>
        <authorList>
            <person name="Tian X."/>
            <person name="Zhang Z."/>
            <person name="Yang T."/>
            <person name="Chen M."/>
            <person name="Li J."/>
            <person name="Chen F."/>
            <person name="Yang J."/>
            <person name="Li W."/>
            <person name="Zhang B."/>
            <person name="Zhang Z."/>
            <person name="Wu J."/>
            <person name="Zhang C."/>
            <person name="Long L."/>
            <person name="Xiao J."/>
        </authorList>
    </citation>
    <scope>NUCLEOTIDE SEQUENCE [LARGE SCALE GENOMIC DNA]</scope>
    <source>
        <strain evidence="8 9">SCSIO 02100</strain>
    </source>
</reference>
<dbReference type="InterPro" id="IPR025296">
    <property type="entry name" value="DUF4158"/>
</dbReference>
<evidence type="ECO:0000259" key="7">
    <source>
        <dbReference type="Pfam" id="PF13700"/>
    </source>
</evidence>
<feature type="region of interest" description="Disordered" evidence="5">
    <location>
        <begin position="992"/>
        <end position="1014"/>
    </location>
</feature>
<comment type="caution">
    <text evidence="8">The sequence shown here is derived from an EMBL/GenBank/DDBJ whole genome shotgun (WGS) entry which is preliminary data.</text>
</comment>
<protein>
    <submittedName>
        <fullName evidence="8">Transposase</fullName>
    </submittedName>
</protein>
<dbReference type="EMBL" id="LJGU01000123">
    <property type="protein sequence ID" value="OEV03121.1"/>
    <property type="molecule type" value="Genomic_DNA"/>
</dbReference>
<dbReference type="GO" id="GO:0004803">
    <property type="term" value="F:transposase activity"/>
    <property type="evidence" value="ECO:0007669"/>
    <property type="project" value="InterPro"/>
</dbReference>
<evidence type="ECO:0000259" key="6">
    <source>
        <dbReference type="Pfam" id="PF01526"/>
    </source>
</evidence>
<dbReference type="STRING" id="1075402.AN216_13010"/>
<evidence type="ECO:0000256" key="4">
    <source>
        <dbReference type="ARBA" id="ARBA00023172"/>
    </source>
</evidence>
<dbReference type="Proteomes" id="UP000176101">
    <property type="component" value="Unassembled WGS sequence"/>
</dbReference>
<dbReference type="NCBIfam" id="NF033527">
    <property type="entry name" value="transpos_Tn3"/>
    <property type="match status" value="1"/>
</dbReference>
<dbReference type="GO" id="GO:0006313">
    <property type="term" value="P:DNA transposition"/>
    <property type="evidence" value="ECO:0007669"/>
    <property type="project" value="InterPro"/>
</dbReference>
<evidence type="ECO:0000313" key="8">
    <source>
        <dbReference type="EMBL" id="OEV03121.1"/>
    </source>
</evidence>
<sequence>MRQEWEPEDLIEVWTLLEEDLERLRNKSGANRLGFALLLKFFEVEARFPENAEEIPAPAVAYVAQQVKVPAEEWAAYDWAGRAIKRHRVEIRGAFGFRECTEEDQAQLAEWLAVELCGVELSRDRLAEAVVARCRKDRLEPPTPGRIARLVGSAVSTFEERFCAATVVRLSAATRSRLDDLIAEDAEASEDSAGGGGTFFTELKADPGALGLDSLLAEVNKLQRVRALELAPELFGDVSEKLVAAWRARASKEYPSDLRAAAGPVRYTLLATLCHVRETEITDSLVELFIQLVQKINTRAEKKVEGEFNKEMKRVRGKEGILLRLAEAAVAEPGGTVRKVIYPVAGESTLKALAAEAAANEARYRARVRTVLRSSYSNHWRRMLSPLLGALELKCNNTAYRPVMDAIDLLKRYLDQPIAKEGAFFDEAEKIPLAGVVRDEWRKAVVDERGRVERIPYELCVLVALRDALRRREIWVPGANRWQNPEDDLPPDFEDNRDVHYDAIRQPQDPEKFIGALQKRLREALARFDAALGLGTTGGVDIVRRHGEPWIKVSPLGKQEEPENLVALKAEIERRWGTIDLIDILKEAEFATGFTGEFTSVATREAVPKAVLRRRLLLVLFALGTNMGIKRVAVTGKHGETEAVLRRVRHLFVNRANLRSALVRLVNATFAARDQAWWGEGTACASDSKKFGSWSSNFMTEWHQRYRGPGVMIYWHVEKKSLCVYSQLKSCSASEVAAMIEGVLRHCTDVEIDRQYTDTHGASIVGFAFAHMLGFNLLPRLKNVGSARLYRPTAGEDETWPHLAPVLSTKTIDWDLIRQQYDQIVKYTTALRLGTAEAEQVLRRFIRGGPKHPTYRAIEELGRAVRTAFICDYLADAGLRREINDGLQVVENWNSANHDLFYGKDGDLTGSDKESQEVSMLALHLLQSALVYVNTLLLQDILSEEKWQKRLTDADRRALSPLFWTHVNPYGRFELDMNSHLDLAAAAATVPGPRTAPEAETARSATDGAAGSAS</sequence>
<proteinExistence type="inferred from homology"/>
<dbReference type="PATRIC" id="fig|1075402.3.peg.2820"/>
<dbReference type="InterPro" id="IPR002513">
    <property type="entry name" value="Tn3_Tnp_DDE_dom"/>
</dbReference>
<gene>
    <name evidence="8" type="ORF">AN216_13010</name>
</gene>
<accession>A0A1E7KGS1</accession>
<organism evidence="8 9">
    <name type="scientific">Streptomyces oceani</name>
    <dbReference type="NCBI Taxonomy" id="1075402"/>
    <lineage>
        <taxon>Bacteria</taxon>
        <taxon>Bacillati</taxon>
        <taxon>Actinomycetota</taxon>
        <taxon>Actinomycetes</taxon>
        <taxon>Kitasatosporales</taxon>
        <taxon>Streptomycetaceae</taxon>
        <taxon>Streptomyces</taxon>
    </lineage>
</organism>
<comment type="similarity">
    <text evidence="1">Belongs to the transposase 7 family.</text>
</comment>
<keyword evidence="3" id="KW-0238">DNA-binding</keyword>
<keyword evidence="9" id="KW-1185">Reference proteome</keyword>
<name>A0A1E7KGS1_9ACTN</name>
<dbReference type="RefSeq" id="WP_079166539.1">
    <property type="nucleotide sequence ID" value="NZ_LJGU01000123.1"/>
</dbReference>
<feature type="domain" description="Tn3 transposase DDE" evidence="6">
    <location>
        <begin position="583"/>
        <end position="973"/>
    </location>
</feature>
<feature type="domain" description="DUF4158" evidence="7">
    <location>
        <begin position="6"/>
        <end position="154"/>
    </location>
</feature>
<evidence type="ECO:0000256" key="2">
    <source>
        <dbReference type="ARBA" id="ARBA00022578"/>
    </source>
</evidence>
<dbReference type="Pfam" id="PF01526">
    <property type="entry name" value="DDE_Tnp_Tn3"/>
    <property type="match status" value="1"/>
</dbReference>
<evidence type="ECO:0000256" key="3">
    <source>
        <dbReference type="ARBA" id="ARBA00023125"/>
    </source>
</evidence>
<dbReference type="Pfam" id="PF13700">
    <property type="entry name" value="DUF4158"/>
    <property type="match status" value="1"/>
</dbReference>